<evidence type="ECO:0000259" key="7">
    <source>
        <dbReference type="PROSITE" id="PS51194"/>
    </source>
</evidence>
<evidence type="ECO:0000259" key="6">
    <source>
        <dbReference type="PROSITE" id="PS51192"/>
    </source>
</evidence>
<keyword evidence="1" id="KW-0547">Nucleotide-binding</keyword>
<protein>
    <submittedName>
        <fullName evidence="8">Helicase</fullName>
    </submittedName>
</protein>
<evidence type="ECO:0000256" key="3">
    <source>
        <dbReference type="ARBA" id="ARBA00022806"/>
    </source>
</evidence>
<feature type="domain" description="Helicase ATP-binding" evidence="6">
    <location>
        <begin position="120"/>
        <end position="295"/>
    </location>
</feature>
<reference evidence="8 9" key="2">
    <citation type="submission" date="2015-05" db="EMBL/GenBank/DDBJ databases">
        <title>Lifestyle Evolution in Cyanobacterial Symbionts of Sponges.</title>
        <authorList>
            <person name="Burgsdorf I."/>
            <person name="Slaby B.M."/>
            <person name="Handley K.M."/>
            <person name="Haber M."/>
            <person name="Blom J."/>
            <person name="Marshall C.W."/>
            <person name="Gilbert J.A."/>
            <person name="Hentschel U."/>
            <person name="Steindler L."/>
        </authorList>
    </citation>
    <scope>NUCLEOTIDE SEQUENCE [LARGE SCALE GENOMIC DNA]</scope>
    <source>
        <strain evidence="8">15L</strain>
    </source>
</reference>
<feature type="region of interest" description="Disordered" evidence="5">
    <location>
        <begin position="629"/>
        <end position="660"/>
    </location>
</feature>
<sequence>MPEAALAPGSRIECRSAEWLVRSLGKSSDDQMVVDVVGISPFLREKEARFLVEVEKAAGSFKVLQPEDTELVQDHSPHYRDSLLFIEAHLRRTVPTDNSLVVGPLAAMDPLPYQLIPAAKALAMPRQRLLIADAVGLGKTLECGILCSELIRRGRGKRVLVVTTKSMLVQFQKEFWTRFSIPLVRLDSVGIQRIRQQIPTNQNPFHHYDKAIVSVDTLKNDREYRFYLDNANWDIIVIDECQNVAERAQGTQKSQRARLANRLANRSETLVLLSATPHDGKPESFASLMNMLDPTAIANPGDYNKEDIKDLYIRRFRKDVIADLRNSVQERDSKDVTCWASEQEEQVFEALKDLKLPSTDAHAQVGQLFRTTLIKSMLSSPMAALETVGNRLQRLELPGHSRLEDQAALAALAPLLEAIGPNQFSKYQRLIQLIKVDWGWRGHAANDRLVIFTGRRATQRFLVKHLAQDLGLEDEAVVSLDGAMPDVEQTAVVEQFAQEGQPMRILVATEVASEGLNLHYLSHRLVHFDIPWSLMTLQQRNGRIDRYGQPRQPQIRFMLTRSRSDGMGDAEKIIRLLQTKDEQAQRNIGDPAVFLRKFDAADEEQALSEAFEQGRVGALEEEMDANAKPHLEQGSGDSLFEELFGSGTSSSDPDNEPAQAQVQVKQGTTLNLFPSLWAYVNTALEQLSEQMNRRGEPLDINIFEEQGRLEITPPTDLQRRYERYPKELAPARGKRLVLSTKAAALQRALEQARCKDSARPELEYLWDLHPLVDWLADRGQLSFARHCAPVLMLSSGLDPGQVVMVLQGAISNQKGVPVVQKWVGVRFDGSGLRVTAVESFAAIAQRLGLGCRRLANRQAATIPESLKAQRAVAVKEAHQYLLDCKQRWEAQIQPELNAQQERLLRLRDRQMKQLDRDHATDRSTQQVRDKKRAEGMKQIDVRFQDHKRFVREVMTIEATPYLKLVAVLHREA</sequence>
<dbReference type="InterPro" id="IPR027417">
    <property type="entry name" value="P-loop_NTPase"/>
</dbReference>
<dbReference type="PANTHER" id="PTHR45766">
    <property type="entry name" value="DNA ANNEALING HELICASE AND ENDONUCLEASE ZRANB3 FAMILY MEMBER"/>
    <property type="match status" value="1"/>
</dbReference>
<accession>A0A0G8AWX2</accession>
<dbReference type="CDD" id="cd18011">
    <property type="entry name" value="DEXDc_RapA"/>
    <property type="match status" value="1"/>
</dbReference>
<dbReference type="PROSITE" id="PS51192">
    <property type="entry name" value="HELICASE_ATP_BIND_1"/>
    <property type="match status" value="1"/>
</dbReference>
<dbReference type="PATRIC" id="fig|1608419.3.peg.2031"/>
<dbReference type="InterPro" id="IPR000330">
    <property type="entry name" value="SNF2_N"/>
</dbReference>
<dbReference type="EMBL" id="JYFQ01000064">
    <property type="protein sequence ID" value="KKZ13892.1"/>
    <property type="molecule type" value="Genomic_DNA"/>
</dbReference>
<dbReference type="InterPro" id="IPR049730">
    <property type="entry name" value="SNF2/RAD54-like_C"/>
</dbReference>
<name>A0A0G8AWX2_9SYNE</name>
<dbReference type="InterPro" id="IPR001650">
    <property type="entry name" value="Helicase_C-like"/>
</dbReference>
<keyword evidence="4" id="KW-0067">ATP-binding</keyword>
<keyword evidence="3 8" id="KW-0347">Helicase</keyword>
<evidence type="ECO:0000313" key="9">
    <source>
        <dbReference type="Proteomes" id="UP000035037"/>
    </source>
</evidence>
<dbReference type="InterPro" id="IPR038718">
    <property type="entry name" value="SNF2-like_sf"/>
</dbReference>
<dbReference type="InterPro" id="IPR014001">
    <property type="entry name" value="Helicase_ATP-bd"/>
</dbReference>
<gene>
    <name evidence="8" type="ORF">TQ37_02965</name>
</gene>
<dbReference type="SMART" id="SM00490">
    <property type="entry name" value="HELICc"/>
    <property type="match status" value="1"/>
</dbReference>
<reference evidence="8 9" key="1">
    <citation type="submission" date="2015-02" db="EMBL/GenBank/DDBJ databases">
        <authorList>
            <person name="Slaby B."/>
            <person name="Hentschel U."/>
        </authorList>
    </citation>
    <scope>NUCLEOTIDE SEQUENCE [LARGE SCALE GENOMIC DNA]</scope>
    <source>
        <strain evidence="8">15L</strain>
    </source>
</reference>
<organism evidence="8 9">
    <name type="scientific">Candidatus Synechococcus spongiarum 15L</name>
    <dbReference type="NCBI Taxonomy" id="1608419"/>
    <lineage>
        <taxon>Bacteria</taxon>
        <taxon>Bacillati</taxon>
        <taxon>Cyanobacteriota</taxon>
        <taxon>Cyanophyceae</taxon>
        <taxon>Synechococcales</taxon>
        <taxon>Synechococcaceae</taxon>
        <taxon>Synechococcus</taxon>
    </lineage>
</organism>
<feature type="compositionally biased region" description="Polar residues" evidence="5">
    <location>
        <begin position="646"/>
        <end position="660"/>
    </location>
</feature>
<feature type="domain" description="Helicase C-terminal" evidence="7">
    <location>
        <begin position="426"/>
        <end position="592"/>
    </location>
</feature>
<feature type="region of interest" description="Disordered" evidence="5">
    <location>
        <begin position="913"/>
        <end position="933"/>
    </location>
</feature>
<dbReference type="SUPFAM" id="SSF52540">
    <property type="entry name" value="P-loop containing nucleoside triphosphate hydrolases"/>
    <property type="match status" value="2"/>
</dbReference>
<keyword evidence="2" id="KW-0378">Hydrolase</keyword>
<evidence type="ECO:0000256" key="4">
    <source>
        <dbReference type="ARBA" id="ARBA00022840"/>
    </source>
</evidence>
<dbReference type="PANTHER" id="PTHR45766:SF6">
    <property type="entry name" value="SWI_SNF-RELATED MATRIX-ASSOCIATED ACTIN-DEPENDENT REGULATOR OF CHROMATIN SUBFAMILY A-LIKE PROTEIN 1"/>
    <property type="match status" value="1"/>
</dbReference>
<dbReference type="Proteomes" id="UP000035037">
    <property type="component" value="Unassembled WGS sequence"/>
</dbReference>
<dbReference type="Pfam" id="PF00271">
    <property type="entry name" value="Helicase_C"/>
    <property type="match status" value="1"/>
</dbReference>
<dbReference type="Pfam" id="PF00176">
    <property type="entry name" value="SNF2-rel_dom"/>
    <property type="match status" value="1"/>
</dbReference>
<dbReference type="GO" id="GO:0004386">
    <property type="term" value="F:helicase activity"/>
    <property type="evidence" value="ECO:0007669"/>
    <property type="project" value="UniProtKB-KW"/>
</dbReference>
<evidence type="ECO:0000313" key="8">
    <source>
        <dbReference type="EMBL" id="KKZ13892.1"/>
    </source>
</evidence>
<dbReference type="InterPro" id="IPR057342">
    <property type="entry name" value="DEXDc_RapA"/>
</dbReference>
<dbReference type="GO" id="GO:0016787">
    <property type="term" value="F:hydrolase activity"/>
    <property type="evidence" value="ECO:0007669"/>
    <property type="project" value="UniProtKB-KW"/>
</dbReference>
<evidence type="ECO:0000256" key="2">
    <source>
        <dbReference type="ARBA" id="ARBA00022801"/>
    </source>
</evidence>
<comment type="caution">
    <text evidence="8">The sequence shown here is derived from an EMBL/GenBank/DDBJ whole genome shotgun (WGS) entry which is preliminary data.</text>
</comment>
<dbReference type="GO" id="GO:0005524">
    <property type="term" value="F:ATP binding"/>
    <property type="evidence" value="ECO:0007669"/>
    <property type="project" value="UniProtKB-KW"/>
</dbReference>
<proteinExistence type="predicted"/>
<evidence type="ECO:0000256" key="1">
    <source>
        <dbReference type="ARBA" id="ARBA00022741"/>
    </source>
</evidence>
<dbReference type="CDD" id="cd18793">
    <property type="entry name" value="SF2_C_SNF"/>
    <property type="match status" value="1"/>
</dbReference>
<evidence type="ECO:0000256" key="5">
    <source>
        <dbReference type="SAM" id="MobiDB-lite"/>
    </source>
</evidence>
<dbReference type="AlphaFoldDB" id="A0A0G8AWX2"/>
<dbReference type="Gene3D" id="3.40.50.300">
    <property type="entry name" value="P-loop containing nucleotide triphosphate hydrolases"/>
    <property type="match status" value="1"/>
</dbReference>
<dbReference type="SMART" id="SM00487">
    <property type="entry name" value="DEXDc"/>
    <property type="match status" value="1"/>
</dbReference>
<dbReference type="PROSITE" id="PS51194">
    <property type="entry name" value="HELICASE_CTER"/>
    <property type="match status" value="1"/>
</dbReference>
<dbReference type="Gene3D" id="3.40.50.10810">
    <property type="entry name" value="Tandem AAA-ATPase domain"/>
    <property type="match status" value="1"/>
</dbReference>